<dbReference type="InterPro" id="IPR036859">
    <property type="entry name" value="CAP-Gly_dom_sf"/>
</dbReference>
<gene>
    <name evidence="3" type="ORF">ACHHYP_13216</name>
</gene>
<dbReference type="PROSITE" id="PS50245">
    <property type="entry name" value="CAP_GLY_2"/>
    <property type="match status" value="1"/>
</dbReference>
<dbReference type="AlphaFoldDB" id="A0A1V9ZFR1"/>
<dbReference type="STRING" id="1202772.A0A1V9ZFR1"/>
<dbReference type="SMART" id="SM01052">
    <property type="entry name" value="CAP_GLY"/>
    <property type="match status" value="1"/>
</dbReference>
<comment type="caution">
    <text evidence="3">The sequence shown here is derived from an EMBL/GenBank/DDBJ whole genome shotgun (WGS) entry which is preliminary data.</text>
</comment>
<reference evidence="3 4" key="1">
    <citation type="journal article" date="2014" name="Genome Biol. Evol.">
        <title>The secreted proteins of Achlya hypogyna and Thraustotheca clavata identify the ancestral oomycete secretome and reveal gene acquisitions by horizontal gene transfer.</title>
        <authorList>
            <person name="Misner I."/>
            <person name="Blouin N."/>
            <person name="Leonard G."/>
            <person name="Richards T.A."/>
            <person name="Lane C.E."/>
        </authorList>
    </citation>
    <scope>NUCLEOTIDE SEQUENCE [LARGE SCALE GENOMIC DNA]</scope>
    <source>
        <strain evidence="3 4">ATCC 48635</strain>
    </source>
</reference>
<feature type="region of interest" description="Disordered" evidence="1">
    <location>
        <begin position="175"/>
        <end position="222"/>
    </location>
</feature>
<name>A0A1V9ZFR1_ACHHY</name>
<protein>
    <recommendedName>
        <fullName evidence="2">CAP-Gly domain-containing protein</fullName>
    </recommendedName>
</protein>
<dbReference type="PANTHER" id="PTHR18916">
    <property type="entry name" value="DYNACTIN 1-RELATED MICROTUBULE-BINDING"/>
    <property type="match status" value="1"/>
</dbReference>
<dbReference type="PROSITE" id="PS00845">
    <property type="entry name" value="CAP_GLY_1"/>
    <property type="match status" value="1"/>
</dbReference>
<evidence type="ECO:0000259" key="2">
    <source>
        <dbReference type="PROSITE" id="PS50245"/>
    </source>
</evidence>
<organism evidence="3 4">
    <name type="scientific">Achlya hypogyna</name>
    <name type="common">Oomycete</name>
    <name type="synonym">Protoachlya hypogyna</name>
    <dbReference type="NCBI Taxonomy" id="1202772"/>
    <lineage>
        <taxon>Eukaryota</taxon>
        <taxon>Sar</taxon>
        <taxon>Stramenopiles</taxon>
        <taxon>Oomycota</taxon>
        <taxon>Saprolegniomycetes</taxon>
        <taxon>Saprolegniales</taxon>
        <taxon>Achlyaceae</taxon>
        <taxon>Achlya</taxon>
    </lineage>
</organism>
<feature type="compositionally biased region" description="Basic and acidic residues" evidence="1">
    <location>
        <begin position="195"/>
        <end position="222"/>
    </location>
</feature>
<evidence type="ECO:0000313" key="4">
    <source>
        <dbReference type="Proteomes" id="UP000243579"/>
    </source>
</evidence>
<evidence type="ECO:0000256" key="1">
    <source>
        <dbReference type="SAM" id="MobiDB-lite"/>
    </source>
</evidence>
<dbReference type="InterPro" id="IPR000938">
    <property type="entry name" value="CAP-Gly_domain"/>
</dbReference>
<dbReference type="OrthoDB" id="72847at2759"/>
<proteinExistence type="predicted"/>
<feature type="domain" description="CAP-Gly" evidence="2">
    <location>
        <begin position="370"/>
        <end position="412"/>
    </location>
</feature>
<accession>A0A1V9ZFR1</accession>
<dbReference type="Proteomes" id="UP000243579">
    <property type="component" value="Unassembled WGS sequence"/>
</dbReference>
<dbReference type="Gene3D" id="2.30.30.190">
    <property type="entry name" value="CAP Gly-rich-like domain"/>
    <property type="match status" value="1"/>
</dbReference>
<evidence type="ECO:0000313" key="3">
    <source>
        <dbReference type="EMBL" id="OQR96844.1"/>
    </source>
</evidence>
<dbReference type="EMBL" id="JNBR01000127">
    <property type="protein sequence ID" value="OQR96844.1"/>
    <property type="molecule type" value="Genomic_DNA"/>
</dbReference>
<sequence>MSVVMDTSTVLPRTERRSSIGAELHVHVRRVQLAGGRKVFTGLLQQHGLRCKCYIVAPGRPATAAAMTEPSLQDPSSLHWEGHRGLVILQLPRLPHRVTLHVEVFCGSLILASTSVFLDDVSKAMDVPATWYALSPDGRVELGLTTAWLSAHGINNEAPQSVVKAAPEAFQDVKDAKNDEDDDQRDDDGAPSPEKCVREDDFNNDGRELPDDSLRSGFDHHVPRDTPVELVSPSQQQEQEAWHIFRFGIAAEPPHPSGIEAAKKVVLYDPCTLRPPTLADDRRRLLPCRQPPLPAPSRDVVAATRRQRVRSYYGRSDLLAKPSARSPPPPIILREQPPPIGVHESRPAQRLQVGRAVAVGNVPGVVRFIGATQFAAGLWVGVELRLPVGKNNGSVNGTAYFKCAAQHGLFIRASHLGATVSLDPAGS</sequence>
<keyword evidence="4" id="KW-1185">Reference proteome</keyword>
<dbReference type="SUPFAM" id="SSF74924">
    <property type="entry name" value="Cap-Gly domain"/>
    <property type="match status" value="1"/>
</dbReference>
<dbReference type="Pfam" id="PF01302">
    <property type="entry name" value="CAP_GLY"/>
    <property type="match status" value="1"/>
</dbReference>